<dbReference type="GO" id="GO:0004550">
    <property type="term" value="F:nucleoside diphosphate kinase activity"/>
    <property type="evidence" value="ECO:0007669"/>
    <property type="project" value="InterPro"/>
</dbReference>
<dbReference type="PANTHER" id="PTHR46161:SF3">
    <property type="entry name" value="NUCLEOSIDE DIPHOSPHATE KINASE DDB_G0292928-RELATED"/>
    <property type="match status" value="1"/>
</dbReference>
<dbReference type="PRINTS" id="PR01243">
    <property type="entry name" value="NUCDPKINASE"/>
</dbReference>
<dbReference type="PROSITE" id="PS51374">
    <property type="entry name" value="NDPK_LIKE"/>
    <property type="match status" value="1"/>
</dbReference>
<evidence type="ECO:0000256" key="3">
    <source>
        <dbReference type="ARBA" id="ARBA00022741"/>
    </source>
</evidence>
<evidence type="ECO:0000256" key="2">
    <source>
        <dbReference type="ARBA" id="ARBA00022679"/>
    </source>
</evidence>
<dbReference type="SMART" id="SM00562">
    <property type="entry name" value="NDK"/>
    <property type="match status" value="1"/>
</dbReference>
<dbReference type="EMBL" id="CAMPGE010018569">
    <property type="protein sequence ID" value="CAI2376977.1"/>
    <property type="molecule type" value="Genomic_DNA"/>
</dbReference>
<evidence type="ECO:0000259" key="8">
    <source>
        <dbReference type="SMART" id="SM00562"/>
    </source>
</evidence>
<dbReference type="PANTHER" id="PTHR46161">
    <property type="entry name" value="NUCLEOSIDE DIPHOSPHATE KINASE"/>
    <property type="match status" value="1"/>
</dbReference>
<keyword evidence="4" id="KW-0418">Kinase</keyword>
<keyword evidence="3" id="KW-0547">Nucleotide-binding</keyword>
<feature type="domain" description="Nucleoside diphosphate kinase-like" evidence="8">
    <location>
        <begin position="27"/>
        <end position="165"/>
    </location>
</feature>
<evidence type="ECO:0000256" key="1">
    <source>
        <dbReference type="ARBA" id="ARBA00008142"/>
    </source>
</evidence>
<dbReference type="InterPro" id="IPR036850">
    <property type="entry name" value="NDK-like_dom_sf"/>
</dbReference>
<dbReference type="Gene3D" id="3.30.70.141">
    <property type="entry name" value="Nucleoside diphosphate kinase-like domain"/>
    <property type="match status" value="1"/>
</dbReference>
<dbReference type="InterPro" id="IPR001564">
    <property type="entry name" value="Nucleoside_diP_kinase"/>
</dbReference>
<dbReference type="SUPFAM" id="SSF54919">
    <property type="entry name" value="Nucleoside diphosphate kinase, NDK"/>
    <property type="match status" value="1"/>
</dbReference>
<comment type="caution">
    <text evidence="6">Lacks conserved residue(s) required for the propagation of feature annotation.</text>
</comment>
<protein>
    <recommendedName>
        <fullName evidence="8">Nucleoside diphosphate kinase-like domain-containing protein</fullName>
    </recommendedName>
</protein>
<dbReference type="GO" id="GO:0006241">
    <property type="term" value="P:CTP biosynthetic process"/>
    <property type="evidence" value="ECO:0007669"/>
    <property type="project" value="InterPro"/>
</dbReference>
<accession>A0AAD1XQF3</accession>
<dbReference type="Pfam" id="PF00334">
    <property type="entry name" value="NDK"/>
    <property type="match status" value="1"/>
</dbReference>
<comment type="similarity">
    <text evidence="1 6 7">Belongs to the NDK family.</text>
</comment>
<reference evidence="9" key="1">
    <citation type="submission" date="2023-07" db="EMBL/GenBank/DDBJ databases">
        <authorList>
            <consortium name="AG Swart"/>
            <person name="Singh M."/>
            <person name="Singh A."/>
            <person name="Seah K."/>
            <person name="Emmerich C."/>
        </authorList>
    </citation>
    <scope>NUCLEOTIDE SEQUENCE</scope>
    <source>
        <strain evidence="9">DP1</strain>
    </source>
</reference>
<comment type="caution">
    <text evidence="9">The sequence shown here is derived from an EMBL/GenBank/DDBJ whole genome shotgun (WGS) entry which is preliminary data.</text>
</comment>
<sequence length="283" mass="31272">MIIPRRLSYARSIMSSRTFSSLGCPTQESTFAMVKPDGMSHLGEIFERLHSEGFLVKNMKMTTLNKATAKIAYEDITHHDYYPAFQDYITSGPILAMRLRRLDAISHWRKVIGPTDSEKARETHPDTLRALIGTDNVRNAVHGAETQNEVTKYCNTFFSSTSIFKRGESKTPNATLSLTPTFIESGKLGTFFSIISREGLRIDAMKTLHTDEIRSLSPTISTSIQEKLSAENTPSGNVCIVELSHPNGFRTLQEGIGGLALGCGIPNSRFGSDEESYAAKLLA</sequence>
<name>A0AAD1XQF3_EUPCR</name>
<dbReference type="GO" id="GO:0005524">
    <property type="term" value="F:ATP binding"/>
    <property type="evidence" value="ECO:0007669"/>
    <property type="project" value="UniProtKB-KW"/>
</dbReference>
<organism evidence="9 10">
    <name type="scientific">Euplotes crassus</name>
    <dbReference type="NCBI Taxonomy" id="5936"/>
    <lineage>
        <taxon>Eukaryota</taxon>
        <taxon>Sar</taxon>
        <taxon>Alveolata</taxon>
        <taxon>Ciliophora</taxon>
        <taxon>Intramacronucleata</taxon>
        <taxon>Spirotrichea</taxon>
        <taxon>Hypotrichia</taxon>
        <taxon>Euplotida</taxon>
        <taxon>Euplotidae</taxon>
        <taxon>Moneuplotes</taxon>
    </lineage>
</organism>
<evidence type="ECO:0000313" key="10">
    <source>
        <dbReference type="Proteomes" id="UP001295684"/>
    </source>
</evidence>
<keyword evidence="2" id="KW-0808">Transferase</keyword>
<dbReference type="GO" id="GO:0006183">
    <property type="term" value="P:GTP biosynthetic process"/>
    <property type="evidence" value="ECO:0007669"/>
    <property type="project" value="InterPro"/>
</dbReference>
<keyword evidence="10" id="KW-1185">Reference proteome</keyword>
<proteinExistence type="inferred from homology"/>
<evidence type="ECO:0000313" key="9">
    <source>
        <dbReference type="EMBL" id="CAI2376977.1"/>
    </source>
</evidence>
<dbReference type="Proteomes" id="UP001295684">
    <property type="component" value="Unassembled WGS sequence"/>
</dbReference>
<dbReference type="AlphaFoldDB" id="A0AAD1XQF3"/>
<evidence type="ECO:0000256" key="6">
    <source>
        <dbReference type="PROSITE-ProRule" id="PRU00706"/>
    </source>
</evidence>
<evidence type="ECO:0000256" key="7">
    <source>
        <dbReference type="RuleBase" id="RU004011"/>
    </source>
</evidence>
<gene>
    <name evidence="9" type="ORF">ECRASSUSDP1_LOCUS18356</name>
</gene>
<dbReference type="GO" id="GO:0006228">
    <property type="term" value="P:UTP biosynthetic process"/>
    <property type="evidence" value="ECO:0007669"/>
    <property type="project" value="InterPro"/>
</dbReference>
<dbReference type="InterPro" id="IPR034907">
    <property type="entry name" value="NDK-like_dom"/>
</dbReference>
<evidence type="ECO:0000256" key="4">
    <source>
        <dbReference type="ARBA" id="ARBA00022777"/>
    </source>
</evidence>
<keyword evidence="5" id="KW-0067">ATP-binding</keyword>
<evidence type="ECO:0000256" key="5">
    <source>
        <dbReference type="ARBA" id="ARBA00022840"/>
    </source>
</evidence>